<dbReference type="EMBL" id="ACEC01000067">
    <property type="protein sequence ID" value="EEG30206.1"/>
    <property type="molecule type" value="Genomic_DNA"/>
</dbReference>
<organism evidence="1 2">
    <name type="scientific">[Clostridium] methylpentosum DSM 5476</name>
    <dbReference type="NCBI Taxonomy" id="537013"/>
    <lineage>
        <taxon>Bacteria</taxon>
        <taxon>Bacillati</taxon>
        <taxon>Bacillota</taxon>
        <taxon>Clostridia</taxon>
        <taxon>Eubacteriales</taxon>
        <taxon>Oscillospiraceae</taxon>
        <taxon>Oscillospiraceae incertae sedis</taxon>
    </lineage>
</organism>
<sequence>MILLFDKATNTETYEYDCNEICEIYRTHRFECDYNYDRDQCKINYNKKFIATREIGQMLISFISLDFDQVINNIADDIPKKFIIKKTSGEVYYTQTGMNDYLKTIHPFFTLNISKTRRSIYDEFFTSDNEYKIWLKSLLDPIFGMKNIIDECCRNPNFYYLYLNSNSKLFNYRTETNEISSKYLTYWLPNAFSVYPMPNEENTEYNEESSNIVSTVYSINLKYPVNKNNNIVRYLIESIVSACTTCLNIIYENGYRIHKCQNCGRYFITSRSEHKQKYCSLKSPQNPNKTCREYMTYMRYLAKTRTDEGTRLYKQIYNAKRNRMKRCENKKFKQDFSEFQILSKQWKADIQAGVKTEEEFIAWLKEVKEKKVL</sequence>
<reference evidence="1 2" key="2">
    <citation type="submission" date="2009-02" db="EMBL/GenBank/DDBJ databases">
        <title>Draft genome sequence of Clostridium methylpentosum (DSM 5476).</title>
        <authorList>
            <person name="Sudarsanam P."/>
            <person name="Ley R."/>
            <person name="Guruge J."/>
            <person name="Turnbaugh P.J."/>
            <person name="Mahowald M."/>
            <person name="Liep D."/>
            <person name="Gordon J."/>
        </authorList>
    </citation>
    <scope>NUCLEOTIDE SEQUENCE [LARGE SCALE GENOMIC DNA]</scope>
    <source>
        <strain evidence="1 2">DSM 5476</strain>
    </source>
</reference>
<evidence type="ECO:0000313" key="2">
    <source>
        <dbReference type="Proteomes" id="UP000003340"/>
    </source>
</evidence>
<dbReference type="Pfam" id="PF19553">
    <property type="entry name" value="DUF6076"/>
    <property type="match status" value="1"/>
</dbReference>
<proteinExistence type="predicted"/>
<dbReference type="AlphaFoldDB" id="C0EE58"/>
<gene>
    <name evidence="1" type="ORF">CLOSTMETH_02138</name>
</gene>
<name>C0EE58_9FIRM</name>
<dbReference type="Proteomes" id="UP000003340">
    <property type="component" value="Unassembled WGS sequence"/>
</dbReference>
<dbReference type="STRING" id="537013.CLOSTMETH_02138"/>
<accession>C0EE58</accession>
<evidence type="ECO:0000313" key="1">
    <source>
        <dbReference type="EMBL" id="EEG30206.1"/>
    </source>
</evidence>
<dbReference type="InterPro" id="IPR045722">
    <property type="entry name" value="DUF6076"/>
</dbReference>
<keyword evidence="2" id="KW-1185">Reference proteome</keyword>
<reference evidence="1 2" key="1">
    <citation type="submission" date="2009-01" db="EMBL/GenBank/DDBJ databases">
        <authorList>
            <person name="Fulton L."/>
            <person name="Clifton S."/>
            <person name="Fulton B."/>
            <person name="Xu J."/>
            <person name="Minx P."/>
            <person name="Pepin K.H."/>
            <person name="Johnson M."/>
            <person name="Bhonagiri V."/>
            <person name="Nash W.E."/>
            <person name="Mardis E.R."/>
            <person name="Wilson R.K."/>
        </authorList>
    </citation>
    <scope>NUCLEOTIDE SEQUENCE [LARGE SCALE GENOMIC DNA]</scope>
    <source>
        <strain evidence="1 2">DSM 5476</strain>
    </source>
</reference>
<protein>
    <submittedName>
        <fullName evidence="1">Uncharacterized protein</fullName>
    </submittedName>
</protein>
<dbReference type="HOGENOM" id="CLU_741248_0_0_9"/>
<comment type="caution">
    <text evidence="1">The sequence shown here is derived from an EMBL/GenBank/DDBJ whole genome shotgun (WGS) entry which is preliminary data.</text>
</comment>